<accession>A0ABN2GVZ2</accession>
<dbReference type="InterPro" id="IPR000873">
    <property type="entry name" value="AMP-dep_synth/lig_dom"/>
</dbReference>
<evidence type="ECO:0000313" key="5">
    <source>
        <dbReference type="EMBL" id="GAA1677714.1"/>
    </source>
</evidence>
<feature type="domain" description="AMP-binding enzyme C-terminal" evidence="4">
    <location>
        <begin position="424"/>
        <end position="498"/>
    </location>
</feature>
<dbReference type="InterPro" id="IPR042099">
    <property type="entry name" value="ANL_N_sf"/>
</dbReference>
<evidence type="ECO:0000256" key="1">
    <source>
        <dbReference type="ARBA" id="ARBA00006432"/>
    </source>
</evidence>
<sequence length="511" mass="54520">MAGHNLARQAERQLEAVGDHDALLFEGSWHTKASMADRAARVAAGLKGRGVSAGDRVVILMANCPEVMISYSALLRAGAVITPLIFLVSVDELAYALESSQAVAVITTPEFLPKVTAAVRPGSCVRFVTVVGDLPPAEPSGLPVVSYAELEASEPGDIVDRADDELAALLFTGGTTGRSKGVPLTHSNLFWCGSAGHESSDVEGATSTLVPLPLAHAYGLLVTCIGMHTTEPSQLVLMRWFDPAGWLDLASTQRVHRSALVPSMIQMLLAQPLESADLSALMTVSSGAAPLPAAVREQFEARVPSVQVQEGYGCTESASIISTNPYGRRKPGSVGLPVPGCQVSIRDDEGKELPVGQDGEICARSPGIMTGYWLSPEATATAIVDGWLHTGDIGHLDSDGYVYIVDRKKDLIIRGGFNVYPRDIEDVLVTHPAVAMAAAVGRPDERLGEEVVAFVSLRADATATEEELIQHTRERMAASKYPRQVHIVDQVPLTSVGKLDRKKLRQLVRES</sequence>
<dbReference type="Pfam" id="PF00501">
    <property type="entry name" value="AMP-binding"/>
    <property type="match status" value="1"/>
</dbReference>
<dbReference type="PANTHER" id="PTHR24096:SF149">
    <property type="entry name" value="AMP-BINDING DOMAIN-CONTAINING PROTEIN-RELATED"/>
    <property type="match status" value="1"/>
</dbReference>
<dbReference type="SUPFAM" id="SSF56801">
    <property type="entry name" value="Acetyl-CoA synthetase-like"/>
    <property type="match status" value="1"/>
</dbReference>
<reference evidence="5 6" key="1">
    <citation type="journal article" date="2019" name="Int. J. Syst. Evol. Microbiol.">
        <title>The Global Catalogue of Microorganisms (GCM) 10K type strain sequencing project: providing services to taxonomists for standard genome sequencing and annotation.</title>
        <authorList>
            <consortium name="The Broad Institute Genomics Platform"/>
            <consortium name="The Broad Institute Genome Sequencing Center for Infectious Disease"/>
            <person name="Wu L."/>
            <person name="Ma J."/>
        </authorList>
    </citation>
    <scope>NUCLEOTIDE SEQUENCE [LARGE SCALE GENOMIC DNA]</scope>
    <source>
        <strain evidence="5 6">JCM 14718</strain>
    </source>
</reference>
<comment type="caution">
    <text evidence="5">The sequence shown here is derived from an EMBL/GenBank/DDBJ whole genome shotgun (WGS) entry which is preliminary data.</text>
</comment>
<name>A0ABN2GVZ2_9ACTN</name>
<dbReference type="RefSeq" id="WP_163568206.1">
    <property type="nucleotide sequence ID" value="NZ_BAAANY010000009.1"/>
</dbReference>
<comment type="similarity">
    <text evidence="1">Belongs to the ATP-dependent AMP-binding enzyme family.</text>
</comment>
<dbReference type="InterPro" id="IPR045851">
    <property type="entry name" value="AMP-bd_C_sf"/>
</dbReference>
<keyword evidence="6" id="KW-1185">Reference proteome</keyword>
<dbReference type="Proteomes" id="UP001500618">
    <property type="component" value="Unassembled WGS sequence"/>
</dbReference>
<dbReference type="EMBL" id="BAAANY010000009">
    <property type="protein sequence ID" value="GAA1677714.1"/>
    <property type="molecule type" value="Genomic_DNA"/>
</dbReference>
<dbReference type="Gene3D" id="3.40.50.12780">
    <property type="entry name" value="N-terminal domain of ligase-like"/>
    <property type="match status" value="1"/>
</dbReference>
<dbReference type="InterPro" id="IPR025110">
    <property type="entry name" value="AMP-bd_C"/>
</dbReference>
<dbReference type="Pfam" id="PF13193">
    <property type="entry name" value="AMP-binding_C"/>
    <property type="match status" value="1"/>
</dbReference>
<keyword evidence="2 5" id="KW-0436">Ligase</keyword>
<evidence type="ECO:0000256" key="2">
    <source>
        <dbReference type="ARBA" id="ARBA00022598"/>
    </source>
</evidence>
<dbReference type="PROSITE" id="PS00455">
    <property type="entry name" value="AMP_BINDING"/>
    <property type="match status" value="1"/>
</dbReference>
<feature type="domain" description="AMP-dependent synthetase/ligase" evidence="3">
    <location>
        <begin position="11"/>
        <end position="373"/>
    </location>
</feature>
<organism evidence="5 6">
    <name type="scientific">Fodinicola feengrottensis</name>
    <dbReference type="NCBI Taxonomy" id="435914"/>
    <lineage>
        <taxon>Bacteria</taxon>
        <taxon>Bacillati</taxon>
        <taxon>Actinomycetota</taxon>
        <taxon>Actinomycetes</taxon>
        <taxon>Mycobacteriales</taxon>
        <taxon>Fodinicola</taxon>
    </lineage>
</organism>
<dbReference type="Gene3D" id="3.30.300.30">
    <property type="match status" value="1"/>
</dbReference>
<evidence type="ECO:0000313" key="6">
    <source>
        <dbReference type="Proteomes" id="UP001500618"/>
    </source>
</evidence>
<evidence type="ECO:0000259" key="3">
    <source>
        <dbReference type="Pfam" id="PF00501"/>
    </source>
</evidence>
<dbReference type="InterPro" id="IPR020845">
    <property type="entry name" value="AMP-binding_CS"/>
</dbReference>
<gene>
    <name evidence="5" type="ORF">GCM10009765_28750</name>
</gene>
<proteinExistence type="inferred from homology"/>
<dbReference type="PANTHER" id="PTHR24096">
    <property type="entry name" value="LONG-CHAIN-FATTY-ACID--COA LIGASE"/>
    <property type="match status" value="1"/>
</dbReference>
<dbReference type="GO" id="GO:0016874">
    <property type="term" value="F:ligase activity"/>
    <property type="evidence" value="ECO:0007669"/>
    <property type="project" value="UniProtKB-KW"/>
</dbReference>
<protein>
    <submittedName>
        <fullName evidence="5">Long-chain fatty acid--CoA ligase</fullName>
    </submittedName>
</protein>
<evidence type="ECO:0000259" key="4">
    <source>
        <dbReference type="Pfam" id="PF13193"/>
    </source>
</evidence>